<reference evidence="2 3" key="1">
    <citation type="journal article" date="2016" name="Nat. Commun.">
        <title>Thousands of microbial genomes shed light on interconnected biogeochemical processes in an aquifer system.</title>
        <authorList>
            <person name="Anantharaman K."/>
            <person name="Brown C.T."/>
            <person name="Hug L.A."/>
            <person name="Sharon I."/>
            <person name="Castelle C.J."/>
            <person name="Probst A.J."/>
            <person name="Thomas B.C."/>
            <person name="Singh A."/>
            <person name="Wilkins M.J."/>
            <person name="Karaoz U."/>
            <person name="Brodie E.L."/>
            <person name="Williams K.H."/>
            <person name="Hubbard S.S."/>
            <person name="Banfield J.F."/>
        </authorList>
    </citation>
    <scope>NUCLEOTIDE SEQUENCE [LARGE SCALE GENOMIC DNA]</scope>
</reference>
<keyword evidence="1" id="KW-1133">Transmembrane helix</keyword>
<dbReference type="AlphaFoldDB" id="A0A1G2R3J3"/>
<evidence type="ECO:0000313" key="3">
    <source>
        <dbReference type="Proteomes" id="UP000179258"/>
    </source>
</evidence>
<gene>
    <name evidence="2" type="ORF">A3D59_00095</name>
</gene>
<keyword evidence="1" id="KW-0472">Membrane</keyword>
<dbReference type="Proteomes" id="UP000179258">
    <property type="component" value="Unassembled WGS sequence"/>
</dbReference>
<accession>A0A1G2R3J3</accession>
<proteinExistence type="predicted"/>
<name>A0A1G2R3J3_9BACT</name>
<comment type="caution">
    <text evidence="2">The sequence shown here is derived from an EMBL/GenBank/DDBJ whole genome shotgun (WGS) entry which is preliminary data.</text>
</comment>
<organism evidence="2 3">
    <name type="scientific">Candidatus Wildermuthbacteria bacterium RIFCSPHIGHO2_02_FULL_47_17</name>
    <dbReference type="NCBI Taxonomy" id="1802452"/>
    <lineage>
        <taxon>Bacteria</taxon>
        <taxon>Candidatus Wildermuthiibacteriota</taxon>
    </lineage>
</organism>
<evidence type="ECO:0000256" key="1">
    <source>
        <dbReference type="SAM" id="Phobius"/>
    </source>
</evidence>
<keyword evidence="1" id="KW-0812">Transmembrane</keyword>
<dbReference type="EMBL" id="MHTX01000051">
    <property type="protein sequence ID" value="OHA66822.1"/>
    <property type="molecule type" value="Genomic_DNA"/>
</dbReference>
<protein>
    <submittedName>
        <fullName evidence="2">Uncharacterized protein</fullName>
    </submittedName>
</protein>
<feature type="transmembrane region" description="Helical" evidence="1">
    <location>
        <begin position="62"/>
        <end position="83"/>
    </location>
</feature>
<feature type="transmembrane region" description="Helical" evidence="1">
    <location>
        <begin position="34"/>
        <end position="56"/>
    </location>
</feature>
<sequence>MADIFFLLAGIVLFFKKEVHISRKRKLSGRPVKILAVLYVLPFAVGLIAGFFISAFKLDPAYAIWISTPLVVIAILATLYLIFFHKEA</sequence>
<evidence type="ECO:0000313" key="2">
    <source>
        <dbReference type="EMBL" id="OHA66822.1"/>
    </source>
</evidence>